<dbReference type="EMBL" id="JBHLTQ010000004">
    <property type="protein sequence ID" value="MFC0604616.1"/>
    <property type="molecule type" value="Genomic_DNA"/>
</dbReference>
<reference evidence="2 3" key="1">
    <citation type="submission" date="2024-09" db="EMBL/GenBank/DDBJ databases">
        <authorList>
            <person name="Sun Q."/>
            <person name="Mori K."/>
        </authorList>
    </citation>
    <scope>NUCLEOTIDE SEQUENCE [LARGE SCALE GENOMIC DNA]</scope>
    <source>
        <strain evidence="2 3">NCAIM B.02481</strain>
    </source>
</reference>
<evidence type="ECO:0000256" key="1">
    <source>
        <dbReference type="SAM" id="Phobius"/>
    </source>
</evidence>
<keyword evidence="1" id="KW-0812">Transmembrane</keyword>
<evidence type="ECO:0000313" key="3">
    <source>
        <dbReference type="Proteomes" id="UP001589832"/>
    </source>
</evidence>
<sequence length="218" mass="25139">MKKEIRYALGEILIVIVGITIAFSMNKCADNKKDEALKKQYLENIKSDIEIDKNNLESISQSIGTKIDVLREVLPLINTDNPEKRSKMNKIYSVFTSTDFFPKDVTYQTMINSGDFKLIDDFDLKAAIETHYSNYQIMLKDYERLDIIHKEYLGKYMIENADFDAMRQGQFGYSNEKLFKNILQSVNGALMIKKTATDRGIKSCDSILKVVENFNKPK</sequence>
<dbReference type="RefSeq" id="WP_386062558.1">
    <property type="nucleotide sequence ID" value="NZ_JBHLTQ010000004.1"/>
</dbReference>
<accession>A0ABV6QB41</accession>
<gene>
    <name evidence="2" type="ORF">ACFFGA_08635</name>
</gene>
<dbReference type="Proteomes" id="UP001589832">
    <property type="component" value="Unassembled WGS sequence"/>
</dbReference>
<protein>
    <submittedName>
        <fullName evidence="2">DUF6090 family protein</fullName>
    </submittedName>
</protein>
<keyword evidence="1" id="KW-1133">Transmembrane helix</keyword>
<keyword evidence="1" id="KW-0472">Membrane</keyword>
<evidence type="ECO:0000313" key="2">
    <source>
        <dbReference type="EMBL" id="MFC0604616.1"/>
    </source>
</evidence>
<organism evidence="2 3">
    <name type="scientific">Winogradskyella pulchriflava</name>
    <dbReference type="NCBI Taxonomy" id="1110688"/>
    <lineage>
        <taxon>Bacteria</taxon>
        <taxon>Pseudomonadati</taxon>
        <taxon>Bacteroidota</taxon>
        <taxon>Flavobacteriia</taxon>
        <taxon>Flavobacteriales</taxon>
        <taxon>Flavobacteriaceae</taxon>
        <taxon>Winogradskyella</taxon>
    </lineage>
</organism>
<dbReference type="Pfam" id="PF19578">
    <property type="entry name" value="DUF6090"/>
    <property type="match status" value="1"/>
</dbReference>
<keyword evidence="3" id="KW-1185">Reference proteome</keyword>
<feature type="transmembrane region" description="Helical" evidence="1">
    <location>
        <begin position="7"/>
        <end position="25"/>
    </location>
</feature>
<proteinExistence type="predicted"/>
<dbReference type="InterPro" id="IPR045749">
    <property type="entry name" value="DUF6090"/>
</dbReference>
<name>A0ABV6QB41_9FLAO</name>
<comment type="caution">
    <text evidence="2">The sequence shown here is derived from an EMBL/GenBank/DDBJ whole genome shotgun (WGS) entry which is preliminary data.</text>
</comment>